<dbReference type="AlphaFoldDB" id="A0A0C9VDG8"/>
<dbReference type="Pfam" id="PF01498">
    <property type="entry name" value="HTH_Tnp_Tc3_2"/>
    <property type="match status" value="1"/>
</dbReference>
<organism evidence="3 4">
    <name type="scientific">Sphaerobolus stellatus (strain SS14)</name>
    <dbReference type="NCBI Taxonomy" id="990650"/>
    <lineage>
        <taxon>Eukaryota</taxon>
        <taxon>Fungi</taxon>
        <taxon>Dikarya</taxon>
        <taxon>Basidiomycota</taxon>
        <taxon>Agaricomycotina</taxon>
        <taxon>Agaricomycetes</taxon>
        <taxon>Phallomycetidae</taxon>
        <taxon>Geastrales</taxon>
        <taxon>Sphaerobolaceae</taxon>
        <taxon>Sphaerobolus</taxon>
    </lineage>
</organism>
<name>A0A0C9VDG8_SPHS4</name>
<dbReference type="GO" id="GO:0003677">
    <property type="term" value="F:DNA binding"/>
    <property type="evidence" value="ECO:0007669"/>
    <property type="project" value="InterPro"/>
</dbReference>
<dbReference type="InterPro" id="IPR052338">
    <property type="entry name" value="Transposase_5"/>
</dbReference>
<feature type="region of interest" description="Disordered" evidence="1">
    <location>
        <begin position="35"/>
        <end position="70"/>
    </location>
</feature>
<dbReference type="Proteomes" id="UP000054279">
    <property type="component" value="Unassembled WGS sequence"/>
</dbReference>
<dbReference type="InterPro" id="IPR002492">
    <property type="entry name" value="Transposase_Tc1-like"/>
</dbReference>
<evidence type="ECO:0000256" key="1">
    <source>
        <dbReference type="SAM" id="MobiDB-lite"/>
    </source>
</evidence>
<accession>A0A0C9VDG8</accession>
<dbReference type="OrthoDB" id="2904555at2759"/>
<reference evidence="3 4" key="1">
    <citation type="submission" date="2014-06" db="EMBL/GenBank/DDBJ databases">
        <title>Evolutionary Origins and Diversification of the Mycorrhizal Mutualists.</title>
        <authorList>
            <consortium name="DOE Joint Genome Institute"/>
            <consortium name="Mycorrhizal Genomics Consortium"/>
            <person name="Kohler A."/>
            <person name="Kuo A."/>
            <person name="Nagy L.G."/>
            <person name="Floudas D."/>
            <person name="Copeland A."/>
            <person name="Barry K.W."/>
            <person name="Cichocki N."/>
            <person name="Veneault-Fourrey C."/>
            <person name="LaButti K."/>
            <person name="Lindquist E.A."/>
            <person name="Lipzen A."/>
            <person name="Lundell T."/>
            <person name="Morin E."/>
            <person name="Murat C."/>
            <person name="Riley R."/>
            <person name="Ohm R."/>
            <person name="Sun H."/>
            <person name="Tunlid A."/>
            <person name="Henrissat B."/>
            <person name="Grigoriev I.V."/>
            <person name="Hibbett D.S."/>
            <person name="Martin F."/>
        </authorList>
    </citation>
    <scope>NUCLEOTIDE SEQUENCE [LARGE SCALE GENOMIC DNA]</scope>
    <source>
        <strain evidence="3 4">SS14</strain>
    </source>
</reference>
<evidence type="ECO:0000313" key="4">
    <source>
        <dbReference type="Proteomes" id="UP000054279"/>
    </source>
</evidence>
<proteinExistence type="predicted"/>
<dbReference type="GO" id="GO:0015074">
    <property type="term" value="P:DNA integration"/>
    <property type="evidence" value="ECO:0007669"/>
    <property type="project" value="InterPro"/>
</dbReference>
<feature type="compositionally biased region" description="Basic and acidic residues" evidence="1">
    <location>
        <begin position="48"/>
        <end position="60"/>
    </location>
</feature>
<evidence type="ECO:0000313" key="3">
    <source>
        <dbReference type="EMBL" id="KIJ35406.1"/>
    </source>
</evidence>
<sequence length="238" mass="27407">MSLYTLQSIMIPLSAAKHNQVLSLLSSGLSSRDIKHQNGVSKSTVSEVAREYEPDKENHPGGHPQKLTPMDKRAKFVTVQNIRNVLKDDNIKTYPKKKRPYLSPKHRKARLTFALKCENWILEHWKCALWLDEIKINWFGSDGHKYVWKNKGGPLQEKDVESTVKFGGGHIMVWGCMEWNGVRIFCDVEGKMDANLYVSILEEYMLESIKELQIPEEKVIFQQDNGPKCTSKLASNWF</sequence>
<evidence type="ECO:0000259" key="2">
    <source>
        <dbReference type="Pfam" id="PF01498"/>
    </source>
</evidence>
<dbReference type="Gene3D" id="3.30.420.10">
    <property type="entry name" value="Ribonuclease H-like superfamily/Ribonuclease H"/>
    <property type="match status" value="1"/>
</dbReference>
<dbReference type="GO" id="GO:0006313">
    <property type="term" value="P:DNA transposition"/>
    <property type="evidence" value="ECO:0007669"/>
    <property type="project" value="InterPro"/>
</dbReference>
<protein>
    <submittedName>
        <fullName evidence="3">Unplaced genomic scaffold SPHSTscaffold_114, whole genome shotgun sequence</fullName>
    </submittedName>
</protein>
<dbReference type="PANTHER" id="PTHR23022">
    <property type="entry name" value="TRANSPOSABLE ELEMENT-RELATED"/>
    <property type="match status" value="1"/>
</dbReference>
<dbReference type="EMBL" id="KN837189">
    <property type="protein sequence ID" value="KIJ35406.1"/>
    <property type="molecule type" value="Genomic_DNA"/>
</dbReference>
<dbReference type="HOGENOM" id="CLU_033666_0_4_1"/>
<gene>
    <name evidence="3" type="ORF">M422DRAFT_262369</name>
</gene>
<keyword evidence="4" id="KW-1185">Reference proteome</keyword>
<dbReference type="InterPro" id="IPR036397">
    <property type="entry name" value="RNaseH_sf"/>
</dbReference>
<feature type="domain" description="Transposase Tc1-like" evidence="2">
    <location>
        <begin position="77"/>
        <end position="116"/>
    </location>
</feature>
<dbReference type="PANTHER" id="PTHR23022:SF135">
    <property type="entry name" value="SI:DKEY-77F5.3"/>
    <property type="match status" value="1"/>
</dbReference>